<dbReference type="PANTHER" id="PTHR32266:SF12">
    <property type="entry name" value="NICOTIANAMINE SYNTHASE 3"/>
    <property type="match status" value="1"/>
</dbReference>
<evidence type="ECO:0000256" key="2">
    <source>
        <dbReference type="ARBA" id="ARBA00022691"/>
    </source>
</evidence>
<evidence type="ECO:0000256" key="1">
    <source>
        <dbReference type="ARBA" id="ARBA00022679"/>
    </source>
</evidence>
<dbReference type="Pfam" id="PF03059">
    <property type="entry name" value="NAS"/>
    <property type="match status" value="1"/>
</dbReference>
<organism evidence="3">
    <name type="scientific">Paenibacillus sp. SYP-B3998</name>
    <dbReference type="NCBI Taxonomy" id="2678564"/>
    <lineage>
        <taxon>Bacteria</taxon>
        <taxon>Bacillati</taxon>
        <taxon>Bacillota</taxon>
        <taxon>Bacilli</taxon>
        <taxon>Bacillales</taxon>
        <taxon>Paenibacillaceae</taxon>
        <taxon>Paenibacillus</taxon>
    </lineage>
</organism>
<evidence type="ECO:0000313" key="3">
    <source>
        <dbReference type="EMBL" id="NEW06708.1"/>
    </source>
</evidence>
<dbReference type="RefSeq" id="WP_163946218.1">
    <property type="nucleotide sequence ID" value="NZ_JAAIKC010000003.1"/>
</dbReference>
<dbReference type="InterPro" id="IPR029063">
    <property type="entry name" value="SAM-dependent_MTases_sf"/>
</dbReference>
<dbReference type="PANTHER" id="PTHR32266">
    <property type="entry name" value="NICOTIANAMINE SYNTHASE 3"/>
    <property type="match status" value="1"/>
</dbReference>
<dbReference type="GO" id="GO:0030410">
    <property type="term" value="F:nicotianamine synthase activity"/>
    <property type="evidence" value="ECO:0007669"/>
    <property type="project" value="InterPro"/>
</dbReference>
<dbReference type="Gene3D" id="3.40.50.150">
    <property type="entry name" value="Vaccinia Virus protein VP39"/>
    <property type="match status" value="1"/>
</dbReference>
<keyword evidence="2" id="KW-0949">S-adenosyl-L-methionine</keyword>
<name>A0A6G3ZXD5_9BACL</name>
<protein>
    <recommendedName>
        <fullName evidence="4">Methyltransferase domain-containing protein</fullName>
    </recommendedName>
</protein>
<dbReference type="EMBL" id="JAAIKC010000003">
    <property type="protein sequence ID" value="NEW06708.1"/>
    <property type="molecule type" value="Genomic_DNA"/>
</dbReference>
<dbReference type="AlphaFoldDB" id="A0A6G3ZXD5"/>
<sequence length="265" mass="30653">MKHKYAFLLSLQSLAFEIKQLTGFSRECSDCFELLRMKLDDLCRFMTSEENERQWDRWEHPGEDIRLHSGQLREASTEALCELEKYQSIQMLENKMNISEYMAKLSNAIQEELQHFRIDPTSKVLFIGSGAFPLSALTIAKDTGAAVLCVDMDAEAVHLGKRVTELIGLHNRVQFSGKSVNELSFVNEATHIMIASLVRNKIEIVENLKQSMPMYTRIILRYGNGLKSVFNYPLEKDLSQDWQLTPIVRRKSIYDTLIIEQKQIW</sequence>
<dbReference type="GO" id="GO:0030418">
    <property type="term" value="P:nicotianamine biosynthetic process"/>
    <property type="evidence" value="ECO:0007669"/>
    <property type="project" value="InterPro"/>
</dbReference>
<evidence type="ECO:0008006" key="4">
    <source>
        <dbReference type="Google" id="ProtNLM"/>
    </source>
</evidence>
<comment type="caution">
    <text evidence="3">The sequence shown here is derived from an EMBL/GenBank/DDBJ whole genome shotgun (WGS) entry which is preliminary data.</text>
</comment>
<reference evidence="3" key="1">
    <citation type="submission" date="2020-02" db="EMBL/GenBank/DDBJ databases">
        <authorList>
            <person name="Shen X.-R."/>
            <person name="Zhang Y.-X."/>
        </authorList>
    </citation>
    <scope>NUCLEOTIDE SEQUENCE</scope>
    <source>
        <strain evidence="3">SYP-B3998</strain>
    </source>
</reference>
<accession>A0A6G3ZXD5</accession>
<dbReference type="InterPro" id="IPR004298">
    <property type="entry name" value="Nicotian_synth"/>
</dbReference>
<keyword evidence="1" id="KW-0808">Transferase</keyword>
<dbReference type="SUPFAM" id="SSF53335">
    <property type="entry name" value="S-adenosyl-L-methionine-dependent methyltransferases"/>
    <property type="match status" value="1"/>
</dbReference>
<gene>
    <name evidence="3" type="ORF">GK047_11850</name>
</gene>
<proteinExistence type="predicted"/>